<accession>A0A0U3WD60</accession>
<evidence type="ECO:0000313" key="10">
    <source>
        <dbReference type="Proteomes" id="UP000050331"/>
    </source>
</evidence>
<keyword evidence="7" id="KW-0234">DNA repair</keyword>
<keyword evidence="10" id="KW-1185">Reference proteome</keyword>
<dbReference type="STRING" id="1472767.AOX59_03370"/>
<evidence type="ECO:0000256" key="1">
    <source>
        <dbReference type="ARBA" id="ARBA00022741"/>
    </source>
</evidence>
<gene>
    <name evidence="9" type="ORF">AOX59_03370</name>
</gene>
<dbReference type="GO" id="GO:0005524">
    <property type="term" value="F:ATP binding"/>
    <property type="evidence" value="ECO:0007669"/>
    <property type="project" value="UniProtKB-KW"/>
</dbReference>
<dbReference type="AlphaFoldDB" id="A0A0U3WD60"/>
<dbReference type="Proteomes" id="UP000050331">
    <property type="component" value="Chromosome"/>
</dbReference>
<keyword evidence="6" id="KW-0238">DNA-binding</keyword>
<keyword evidence="1" id="KW-0547">Nucleotide-binding</keyword>
<dbReference type="GO" id="GO:0003677">
    <property type="term" value="F:DNA binding"/>
    <property type="evidence" value="ECO:0007669"/>
    <property type="project" value="UniProtKB-KW"/>
</dbReference>
<dbReference type="Gene3D" id="3.90.320.10">
    <property type="match status" value="1"/>
</dbReference>
<evidence type="ECO:0000256" key="4">
    <source>
        <dbReference type="ARBA" id="ARBA00022806"/>
    </source>
</evidence>
<keyword evidence="4" id="KW-0347">Helicase</keyword>
<dbReference type="GO" id="GO:0004386">
    <property type="term" value="F:helicase activity"/>
    <property type="evidence" value="ECO:0007669"/>
    <property type="project" value="UniProtKB-KW"/>
</dbReference>
<dbReference type="InterPro" id="IPR038726">
    <property type="entry name" value="PDDEXK_AddAB-type"/>
</dbReference>
<evidence type="ECO:0000256" key="2">
    <source>
        <dbReference type="ARBA" id="ARBA00022763"/>
    </source>
</evidence>
<dbReference type="Pfam" id="PF12705">
    <property type="entry name" value="PDDEXK_1"/>
    <property type="match status" value="1"/>
</dbReference>
<reference evidence="9 10" key="1">
    <citation type="submission" date="2016-01" db="EMBL/GenBank/DDBJ databases">
        <title>Complete genome sequence of strain Lentibacillus amyloliquefaciens LAM0015T isolated from saline sediment.</title>
        <authorList>
            <person name="Wang J.-L."/>
            <person name="He M.-X."/>
        </authorList>
    </citation>
    <scope>NUCLEOTIDE SEQUENCE [LARGE SCALE GENOMIC DNA]</scope>
    <source>
        <strain evidence="9 10">LAM0015</strain>
    </source>
</reference>
<dbReference type="SUPFAM" id="SSF52980">
    <property type="entry name" value="Restriction endonuclease-like"/>
    <property type="match status" value="1"/>
</dbReference>
<dbReference type="GO" id="GO:0016787">
    <property type="term" value="F:hydrolase activity"/>
    <property type="evidence" value="ECO:0007669"/>
    <property type="project" value="UniProtKB-KW"/>
</dbReference>
<evidence type="ECO:0000256" key="3">
    <source>
        <dbReference type="ARBA" id="ARBA00022801"/>
    </source>
</evidence>
<sequence>MIFSFSRLKLYKQCPFRFYNKYILGKDEPMTQPLALGKAVHQAIDDKINGLSHEEAVLNGYAVAEFHDELKQHEISELVDRAPIQPHMGETEMYFKLPLADETIAPEIQGYIDLYSPDGVITDWKTNRISYDVTENKQLALYAWAISQIKNLETVEGVLYFLRYQKESSRAFTVDGMETARLWALEVAGEINKKLELLDILPHEYKKLFPAKPSRVCRHCPFAKECIKINHIATPLGV</sequence>
<name>A0A0U3WD60_9BACI</name>
<organism evidence="9 10">
    <name type="scientific">Lentibacillus amyloliquefaciens</name>
    <dbReference type="NCBI Taxonomy" id="1472767"/>
    <lineage>
        <taxon>Bacteria</taxon>
        <taxon>Bacillati</taxon>
        <taxon>Bacillota</taxon>
        <taxon>Bacilli</taxon>
        <taxon>Bacillales</taxon>
        <taxon>Bacillaceae</taxon>
        <taxon>Lentibacillus</taxon>
    </lineage>
</organism>
<dbReference type="InterPro" id="IPR011604">
    <property type="entry name" value="PDDEXK-like_dom_sf"/>
</dbReference>
<evidence type="ECO:0000313" key="9">
    <source>
        <dbReference type="EMBL" id="ALX47727.1"/>
    </source>
</evidence>
<evidence type="ECO:0000259" key="8">
    <source>
        <dbReference type="Pfam" id="PF12705"/>
    </source>
</evidence>
<dbReference type="GO" id="GO:0006281">
    <property type="term" value="P:DNA repair"/>
    <property type="evidence" value="ECO:0007669"/>
    <property type="project" value="UniProtKB-KW"/>
</dbReference>
<dbReference type="InterPro" id="IPR011335">
    <property type="entry name" value="Restrct_endonuc-II-like"/>
</dbReference>
<keyword evidence="2" id="KW-0227">DNA damage</keyword>
<keyword evidence="3" id="KW-0378">Hydrolase</keyword>
<proteinExistence type="predicted"/>
<keyword evidence="5" id="KW-0067">ATP-binding</keyword>
<evidence type="ECO:0000256" key="6">
    <source>
        <dbReference type="ARBA" id="ARBA00023125"/>
    </source>
</evidence>
<feature type="domain" description="PD-(D/E)XK endonuclease-like" evidence="8">
    <location>
        <begin position="3"/>
        <end position="226"/>
    </location>
</feature>
<dbReference type="KEGG" id="lao:AOX59_03370"/>
<protein>
    <recommendedName>
        <fullName evidence="8">PD-(D/E)XK endonuclease-like domain-containing protein</fullName>
    </recommendedName>
</protein>
<evidence type="ECO:0000256" key="5">
    <source>
        <dbReference type="ARBA" id="ARBA00022840"/>
    </source>
</evidence>
<evidence type="ECO:0000256" key="7">
    <source>
        <dbReference type="ARBA" id="ARBA00023204"/>
    </source>
</evidence>
<dbReference type="EMBL" id="CP013862">
    <property type="protein sequence ID" value="ALX47727.1"/>
    <property type="molecule type" value="Genomic_DNA"/>
</dbReference>
<dbReference type="RefSeq" id="WP_068441840.1">
    <property type="nucleotide sequence ID" value="NZ_CP013862.1"/>
</dbReference>